<feature type="domain" description="Phlebovirus glycoprotein G1" evidence="24">
    <location>
        <begin position="285"/>
        <end position="526"/>
    </location>
</feature>
<evidence type="ECO:0000256" key="17">
    <source>
        <dbReference type="ARBA" id="ARBA00023157"/>
    </source>
</evidence>
<keyword evidence="12" id="KW-1040">Host Golgi apparatus</keyword>
<dbReference type="GO" id="GO:0019062">
    <property type="term" value="P:virion attachment to host cell"/>
    <property type="evidence" value="ECO:0007669"/>
    <property type="project" value="UniProtKB-KW"/>
</dbReference>
<dbReference type="InterPro" id="IPR009878">
    <property type="entry name" value="Phlebovirus_G2_fusion"/>
</dbReference>
<evidence type="ECO:0000256" key="2">
    <source>
        <dbReference type="ARBA" id="ARBA00004482"/>
    </source>
</evidence>
<evidence type="ECO:0000256" key="23">
    <source>
        <dbReference type="SAM" id="Phobius"/>
    </source>
</evidence>
<evidence type="ECO:0000259" key="25">
    <source>
        <dbReference type="Pfam" id="PF07245"/>
    </source>
</evidence>
<dbReference type="Pfam" id="PF07243">
    <property type="entry name" value="Phlebovirus_G1"/>
    <property type="match status" value="1"/>
</dbReference>
<proteinExistence type="inferred from homology"/>
<keyword evidence="13" id="KW-0946">Virion</keyword>
<dbReference type="GO" id="GO:0055036">
    <property type="term" value="C:virion membrane"/>
    <property type="evidence" value="ECO:0007669"/>
    <property type="project" value="UniProtKB-SubCell"/>
</dbReference>
<dbReference type="EMBL" id="MK896493">
    <property type="protein sequence ID" value="QLA46856.1"/>
    <property type="molecule type" value="Genomic_RNA"/>
</dbReference>
<keyword evidence="18" id="KW-0325">Glycoprotein</keyword>
<dbReference type="GO" id="GO:0044178">
    <property type="term" value="C:host cell Golgi membrane"/>
    <property type="evidence" value="ECO:0007669"/>
    <property type="project" value="UniProtKB-SubCell"/>
</dbReference>
<feature type="domain" description="Phlebovirus glycoprotein G2 C-terminal" evidence="26">
    <location>
        <begin position="895"/>
        <end position="1051"/>
    </location>
</feature>
<organism evidence="27">
    <name type="scientific">Palma virus</name>
    <dbReference type="NCBI Taxonomy" id="1213621"/>
    <lineage>
        <taxon>Viruses</taxon>
        <taxon>Riboviria</taxon>
        <taxon>Orthornavirae</taxon>
        <taxon>Negarnaviricota</taxon>
        <taxon>Polyploviricotina</taxon>
        <taxon>Bunyaviricetes</taxon>
        <taxon>Hareavirales</taxon>
        <taxon>Phenuiviridae</taxon>
        <taxon>Phlebovirus</taxon>
    </lineage>
</organism>
<evidence type="ECO:0000259" key="24">
    <source>
        <dbReference type="Pfam" id="PF07243"/>
    </source>
</evidence>
<dbReference type="GO" id="GO:0039654">
    <property type="term" value="P:fusion of virus membrane with host endosome membrane"/>
    <property type="evidence" value="ECO:0007669"/>
    <property type="project" value="UniProtKB-KW"/>
</dbReference>
<keyword evidence="14" id="KW-1043">Host membrane</keyword>
<name>A0A7D5I3M8_9VIRU</name>
<evidence type="ECO:0000256" key="5">
    <source>
        <dbReference type="ARBA" id="ARBA00022506"/>
    </source>
</evidence>
<evidence type="ECO:0000256" key="16">
    <source>
        <dbReference type="ARBA" id="ARBA00023136"/>
    </source>
</evidence>
<keyword evidence="11" id="KW-1161">Viral attachment to host cell</keyword>
<keyword evidence="19" id="KW-1038">Host endoplasmic reticulum</keyword>
<dbReference type="Gene3D" id="2.60.98.50">
    <property type="match status" value="1"/>
</dbReference>
<dbReference type="Pfam" id="PF07245">
    <property type="entry name" value="Phlebovirus_G2"/>
    <property type="match status" value="1"/>
</dbReference>
<evidence type="ECO:0000256" key="14">
    <source>
        <dbReference type="ARBA" id="ARBA00022870"/>
    </source>
</evidence>
<keyword evidence="7" id="KW-0945">Host-virus interaction</keyword>
<evidence type="ECO:0000313" key="27">
    <source>
        <dbReference type="EMBL" id="QLA46856.1"/>
    </source>
</evidence>
<keyword evidence="20" id="KW-1160">Virus entry into host cell</keyword>
<feature type="transmembrane region" description="Helical" evidence="23">
    <location>
        <begin position="454"/>
        <end position="473"/>
    </location>
</feature>
<sequence length="1069" mass="117764">MMFSRILLLALICAVACEDNPCLWERFANTKDMEFMTPVVNLSTSKTLSMSQRICMVSMGEHWSRILSEAEEKKMKDLDPLVMSSLNWRGTAKTRSSTSFNFDILDAIFLGFLNMTKWDEDDGRHKPIHPECIKSKVCGFMTASGPRVKTCSGKFRGTDRHGHCTNRATPYEATNVISVGIQHAQEADMLDDHEVSFISEARKSNNPDFCSVDGVEINQCDMASPGRWLLLHYASFRLQEGSLVYFAPGLNIKWSQIDAPISDFFCINVSEHLSSHYRPCDINCTDDCQGDELYCSIHQCARSAQCKCSFIGSRGLAQVQIGDRWFTPAVVGSQQFFVKEEVPILQQPSTDCTTCAISCTTEGISISSIKDELKDVTVCIEGFCSTRLSKGSKVWKIEFHYQYPSSGSIALARGTTVGGESFELTAECGRRSGCEQINCLFCKEMLSNPQCYPYGKWLLLFLILAVFYIFIALLRTIMRIIMTCLSILYGPFMIVIKISKCLGRLGKKKGERTYVRLMEAIDEEKKPDMPRPATPVGRVKQPRIVLFIVLAIMVHVAFCCDESRLVEETSVTCSPGSDNVFSCSTKEVITVRELRAGKTICVSLKGPGGSLSNPIKIKMLDIVGRSDLLDVYFTFNGHANCKSVRRCRWAGSCGNSGCLGVGKEDYDRELGEQDSSTHPNWRDCFDGCGGAACGCFNAAPSCIFLKRYVTNADSRVFKVFKPSAWFLSTKIVVDTATHKGDITLKSGEAKVIDKVSFHYRTDKNLFAGITIPPIVTEVKREGKPLSFFLESQGQHPKCKDENSARISSASNCIVDQNSISANARVDDVSCRSNLVSISGMSALKPLPQRVGDFLIELQNDEPVLLATGDSGVVEGELQIDLSHKKVSIKVDTTVCRGSMKELKGCVGCTKGASVSLEVHSTSAGSASLQCSLSSCYMEVQKGINNVNCSLRFAKAVVEESCVLACSGSKETLIIKGNLIIGGDFKKLTEDSATSFSHSDSKDSRVHIQTGFLNWLDTLFGTGLLGKILGIGFAILSPFILILILKWIVKAIIKRSRVRQGSKHGVIKDN</sequence>
<evidence type="ECO:0000256" key="15">
    <source>
        <dbReference type="ARBA" id="ARBA00022989"/>
    </source>
</evidence>
<keyword evidence="15 23" id="KW-1133">Transmembrane helix</keyword>
<evidence type="ECO:0000256" key="18">
    <source>
        <dbReference type="ARBA" id="ARBA00023180"/>
    </source>
</evidence>
<feature type="transmembrane region" description="Helical" evidence="23">
    <location>
        <begin position="480"/>
        <end position="499"/>
    </location>
</feature>
<evidence type="ECO:0000256" key="21">
    <source>
        <dbReference type="ARBA" id="ARBA00031199"/>
    </source>
</evidence>
<evidence type="ECO:0000256" key="3">
    <source>
        <dbReference type="ARBA" id="ARBA00004563"/>
    </source>
</evidence>
<keyword evidence="5" id="KW-1168">Fusion of virus membrane with host membrane</keyword>
<dbReference type="Gene3D" id="2.60.40.3770">
    <property type="match status" value="1"/>
</dbReference>
<evidence type="ECO:0000256" key="4">
    <source>
        <dbReference type="ARBA" id="ARBA00015294"/>
    </source>
</evidence>
<dbReference type="GO" id="GO:0016020">
    <property type="term" value="C:membrane"/>
    <property type="evidence" value="ECO:0007669"/>
    <property type="project" value="InterPro"/>
</dbReference>
<dbReference type="InterPro" id="IPR010826">
    <property type="entry name" value="Phlebovirus_G1"/>
</dbReference>
<keyword evidence="9 23" id="KW-0812">Transmembrane</keyword>
<keyword evidence="10" id="KW-0732">Signal</keyword>
<evidence type="ECO:0000256" key="7">
    <source>
        <dbReference type="ARBA" id="ARBA00022581"/>
    </source>
</evidence>
<evidence type="ECO:0000256" key="9">
    <source>
        <dbReference type="ARBA" id="ARBA00022692"/>
    </source>
</evidence>
<reference evidence="27" key="1">
    <citation type="submission" date="2019-05" db="EMBL/GenBank/DDBJ databases">
        <title>Genomic Characterization of 104 Bunyaviruses in the Families Peribunyaviridae, Nairoviridae, and Phenuiviridae.</title>
        <authorList>
            <person name="Kapuscinski M."/>
            <person name="Bergren N."/>
            <person name="Russell B."/>
            <person name="Lee J."/>
            <person name="Borland E."/>
            <person name="King D."/>
            <person name="Burkhalter K."/>
            <person name="Stenglein M."/>
            <person name="Kading R."/>
        </authorList>
    </citation>
    <scope>NUCLEOTIDE SEQUENCE</scope>
    <source>
        <strain evidence="27">PoTi 4.92</strain>
    </source>
</reference>
<evidence type="ECO:0000256" key="11">
    <source>
        <dbReference type="ARBA" id="ARBA00022804"/>
    </source>
</evidence>
<evidence type="ECO:0000256" key="22">
    <source>
        <dbReference type="ARBA" id="ARBA00033745"/>
    </source>
</evidence>
<dbReference type="InterPro" id="IPR043603">
    <property type="entry name" value="Phlebo_G2_C"/>
</dbReference>
<evidence type="ECO:0000256" key="13">
    <source>
        <dbReference type="ARBA" id="ARBA00022844"/>
    </source>
</evidence>
<dbReference type="GO" id="GO:0046718">
    <property type="term" value="P:symbiont entry into host cell"/>
    <property type="evidence" value="ECO:0007669"/>
    <property type="project" value="UniProtKB-KW"/>
</dbReference>
<keyword evidence="6" id="KW-1170">Fusion of virus membrane with host endosomal membrane</keyword>
<feature type="transmembrane region" description="Helical" evidence="23">
    <location>
        <begin position="1027"/>
        <end position="1048"/>
    </location>
</feature>
<evidence type="ECO:0000256" key="12">
    <source>
        <dbReference type="ARBA" id="ARBA00022812"/>
    </source>
</evidence>
<evidence type="ECO:0000256" key="20">
    <source>
        <dbReference type="ARBA" id="ARBA00023296"/>
    </source>
</evidence>
<comment type="subcellular location">
    <subcellularLocation>
        <location evidence="1">Host Golgi apparatus membrane</location>
        <topology evidence="1">Single-pass type I membrane protein</topology>
    </subcellularLocation>
    <subcellularLocation>
        <location evidence="2">Host endoplasmic reticulum membrane</location>
        <topology evidence="2">Single-pass type I membrane protein</topology>
    </subcellularLocation>
    <subcellularLocation>
        <location evidence="3">Virion membrane</location>
        <topology evidence="3">Single-pass type I membrane protein</topology>
    </subcellularLocation>
</comment>
<protein>
    <recommendedName>
        <fullName evidence="4">Envelopment polyprotein</fullName>
    </recommendedName>
    <alternativeName>
        <fullName evidence="21">M polyprotein</fullName>
    </alternativeName>
</protein>
<accession>A0A7D5I3M8</accession>
<evidence type="ECO:0000256" key="10">
    <source>
        <dbReference type="ARBA" id="ARBA00022729"/>
    </source>
</evidence>
<dbReference type="Pfam" id="PF19019">
    <property type="entry name" value="Phlebo_G2_C"/>
    <property type="match status" value="1"/>
</dbReference>
<evidence type="ECO:0000259" key="26">
    <source>
        <dbReference type="Pfam" id="PF19019"/>
    </source>
</evidence>
<keyword evidence="16 23" id="KW-0472">Membrane</keyword>
<comment type="similarity">
    <text evidence="22">Belongs to the phlebovirus envelope glycoprotein family.</text>
</comment>
<keyword evidence="8" id="KW-1162">Viral penetration into host cytoplasm</keyword>
<evidence type="ECO:0000256" key="19">
    <source>
        <dbReference type="ARBA" id="ARBA00023184"/>
    </source>
</evidence>
<dbReference type="GO" id="GO:0044167">
    <property type="term" value="C:host cell endoplasmic reticulum membrane"/>
    <property type="evidence" value="ECO:0007669"/>
    <property type="project" value="UniProtKB-SubCell"/>
</dbReference>
<evidence type="ECO:0000256" key="1">
    <source>
        <dbReference type="ARBA" id="ARBA00004244"/>
    </source>
</evidence>
<keyword evidence="17" id="KW-1015">Disulfide bond</keyword>
<evidence type="ECO:0000256" key="8">
    <source>
        <dbReference type="ARBA" id="ARBA00022595"/>
    </source>
</evidence>
<evidence type="ECO:0000256" key="6">
    <source>
        <dbReference type="ARBA" id="ARBA00022510"/>
    </source>
</evidence>
<feature type="domain" description="Phlebovirus glycoprotein G2 fusion" evidence="25">
    <location>
        <begin position="560"/>
        <end position="865"/>
    </location>
</feature>